<protein>
    <recommendedName>
        <fullName evidence="1">DUF3669 domain-containing protein</fullName>
    </recommendedName>
</protein>
<dbReference type="Proteomes" id="UP000447873">
    <property type="component" value="Unassembled WGS sequence"/>
</dbReference>
<gene>
    <name evidence="2" type="ORF">EG328_004786</name>
</gene>
<dbReference type="PANTHER" id="PTHR40780:SF2">
    <property type="entry name" value="DUF3669 DOMAIN-CONTAINING PROTEIN"/>
    <property type="match status" value="1"/>
</dbReference>
<dbReference type="AlphaFoldDB" id="A0A8H3Z879"/>
<dbReference type="InterPro" id="IPR022137">
    <property type="entry name" value="Znf_prot_DUF3669"/>
</dbReference>
<dbReference type="Pfam" id="PF12417">
    <property type="entry name" value="DUF3669"/>
    <property type="match status" value="1"/>
</dbReference>
<evidence type="ECO:0000313" key="3">
    <source>
        <dbReference type="Proteomes" id="UP000447873"/>
    </source>
</evidence>
<accession>A0A8H3Z879</accession>
<evidence type="ECO:0000259" key="1">
    <source>
        <dbReference type="Pfam" id="PF12417"/>
    </source>
</evidence>
<name>A0A8H3Z879_VENIN</name>
<dbReference type="PANTHER" id="PTHR40780">
    <property type="entry name" value="DUF3669 DOMAIN-CONTAINING PROTEIN"/>
    <property type="match status" value="1"/>
</dbReference>
<reference evidence="2 3" key="1">
    <citation type="submission" date="2018-12" db="EMBL/GenBank/DDBJ databases">
        <title>Venturia inaequalis Genome Resource.</title>
        <authorList>
            <person name="Lichtner F.J."/>
        </authorList>
    </citation>
    <scope>NUCLEOTIDE SEQUENCE [LARGE SCALE GENOMIC DNA]</scope>
    <source>
        <strain evidence="2 3">120213</strain>
    </source>
</reference>
<comment type="caution">
    <text evidence="2">The sequence shown here is derived from an EMBL/GenBank/DDBJ whole genome shotgun (WGS) entry which is preliminary data.</text>
</comment>
<sequence>MASSQTVSSWTEDEARNLPSKTLIQGIFSKSHSIKISEYSRFLNRDQYRQIGQGQCGTIYAIQDRRVRKDLGSRSTAVLKLANYPRKVSEIRNDHEKHISVAETFLQTSSISKEGSDIDIPDVLSDPLETESTWFWGLAGAGAHPLGSPKDGFFTSRIYPIPEVVRAALVDVYAPRSLQEKEAKQKFLDKEQQADCLVRIYLGRRLAKGEERPLSNENFTLRNFPLHVNEMEDLGLDTRQYAKIMARSLAMLHWAARNDANDVEFVLGTTASSISSYIQNDSDDFEVGMWLLDFNQCQTLEDDLDRRIKQLVDGFFWNDPYYPRPNLKGNKEDVILWTTFKETYLEVGKTILQNTREEDHPAQFLAAVKEKGESRSQSAFSTAGQNGSPSVFASLFDWKSLAWSFFGLILLAWSLPR</sequence>
<feature type="domain" description="DUF3669" evidence="1">
    <location>
        <begin position="289"/>
        <end position="355"/>
    </location>
</feature>
<proteinExistence type="predicted"/>
<organism evidence="2 3">
    <name type="scientific">Venturia inaequalis</name>
    <name type="common">Apple scab fungus</name>
    <dbReference type="NCBI Taxonomy" id="5025"/>
    <lineage>
        <taxon>Eukaryota</taxon>
        <taxon>Fungi</taxon>
        <taxon>Dikarya</taxon>
        <taxon>Ascomycota</taxon>
        <taxon>Pezizomycotina</taxon>
        <taxon>Dothideomycetes</taxon>
        <taxon>Pleosporomycetidae</taxon>
        <taxon>Venturiales</taxon>
        <taxon>Venturiaceae</taxon>
        <taxon>Venturia</taxon>
    </lineage>
</organism>
<dbReference type="EMBL" id="WNWS01000026">
    <property type="protein sequence ID" value="KAE9986768.1"/>
    <property type="molecule type" value="Genomic_DNA"/>
</dbReference>
<evidence type="ECO:0000313" key="2">
    <source>
        <dbReference type="EMBL" id="KAE9986768.1"/>
    </source>
</evidence>